<dbReference type="GO" id="GO:0005829">
    <property type="term" value="C:cytosol"/>
    <property type="evidence" value="ECO:0007669"/>
    <property type="project" value="TreeGrafter"/>
</dbReference>
<accession>V9HVS8</accession>
<proteinExistence type="predicted"/>
<dbReference type="CDD" id="cd17748">
    <property type="entry name" value="BRCT_DNA_ligase_like"/>
    <property type="match status" value="1"/>
</dbReference>
<dbReference type="Pfam" id="PF00929">
    <property type="entry name" value="RNase_T"/>
    <property type="match status" value="1"/>
</dbReference>
<dbReference type="InterPro" id="IPR006054">
    <property type="entry name" value="DnaQ"/>
</dbReference>
<dbReference type="InterPro" id="IPR036420">
    <property type="entry name" value="BRCT_dom_sf"/>
</dbReference>
<dbReference type="PANTHER" id="PTHR30231">
    <property type="entry name" value="DNA POLYMERASE III SUBUNIT EPSILON"/>
    <property type="match status" value="1"/>
</dbReference>
<dbReference type="FunFam" id="3.30.420.10:FF:000045">
    <property type="entry name" value="3'-5' exonuclease DinG"/>
    <property type="match status" value="1"/>
</dbReference>
<dbReference type="NCBIfam" id="TIGR00573">
    <property type="entry name" value="dnaq"/>
    <property type="match status" value="1"/>
</dbReference>
<reference evidence="3 4" key="1">
    <citation type="submission" date="2012-05" db="EMBL/GenBank/DDBJ databases">
        <title>The Genome Sequence of Eubacteriaceae bacterium CM2.</title>
        <authorList>
            <consortium name="The Broad Institute Genome Sequencing Platform"/>
            <person name="Earl A."/>
            <person name="Ward D."/>
            <person name="Feldgarden M."/>
            <person name="Gevers D."/>
            <person name="Sizova M."/>
            <person name="Hazen A."/>
            <person name="Epstein S."/>
            <person name="Walker B."/>
            <person name="Young S.K."/>
            <person name="Zeng Q."/>
            <person name="Gargeya S."/>
            <person name="Fitzgerald M."/>
            <person name="Haas B."/>
            <person name="Abouelleil A."/>
            <person name="Alvarado L."/>
            <person name="Arachchi H.M."/>
            <person name="Berlin A."/>
            <person name="Chapman S.B."/>
            <person name="Goldberg J."/>
            <person name="Griggs A."/>
            <person name="Gujja S."/>
            <person name="Hansen M."/>
            <person name="Howarth C."/>
            <person name="Imamovic A."/>
            <person name="Larimer J."/>
            <person name="McCowen C."/>
            <person name="Montmayeur A."/>
            <person name="Murphy C."/>
            <person name="Neiman D."/>
            <person name="Pearson M."/>
            <person name="Priest M."/>
            <person name="Roberts A."/>
            <person name="Saif S."/>
            <person name="Shea T."/>
            <person name="Sisk P."/>
            <person name="Sykes S."/>
            <person name="Wortman J."/>
            <person name="Nusbaum C."/>
            <person name="Birren B."/>
        </authorList>
    </citation>
    <scope>NUCLEOTIDE SEQUENCE [LARGE SCALE GENOMIC DNA]</scope>
    <source>
        <strain evidence="3 4">CM2</strain>
    </source>
</reference>
<dbReference type="GO" id="GO:0003677">
    <property type="term" value="F:DNA binding"/>
    <property type="evidence" value="ECO:0007669"/>
    <property type="project" value="InterPro"/>
</dbReference>
<dbReference type="AlphaFoldDB" id="V9HVS8"/>
<dbReference type="GO" id="GO:0008408">
    <property type="term" value="F:3'-5' exonuclease activity"/>
    <property type="evidence" value="ECO:0007669"/>
    <property type="project" value="TreeGrafter"/>
</dbReference>
<sequence>MLEIDLSLDGFRKTNSKKIPKTIRENKGISLIDLPRDYIVVDIETTGLDCKYNEIIEIGALKVRDNKVVDTYNTLVKPKYEIDSFIEEFTGITNEMVANSPDIKTVLPAFTNFISNELLLGYNVNFDINFLYDNYKNCYNEYITNNYVDVLRLCRKIYPDLFNHRLKRVAKFLNIDLTNHHRAIRDCEITKGIYDSVRQHIADNNIDLKELFKNKWSVDLRELKTEKTEFDEDNFFFNKYVCFTGKLEKMVRADAGQIVVDLGGRCENSVTKNTNFLILGNNDYCSTIKDGKSTKQKKAEKLILEGQDLEIISENTFYDILNFE</sequence>
<dbReference type="CDD" id="cd06127">
    <property type="entry name" value="DEDDh"/>
    <property type="match status" value="1"/>
</dbReference>
<dbReference type="SMART" id="SM00292">
    <property type="entry name" value="BRCT"/>
    <property type="match status" value="1"/>
</dbReference>
<name>V9HVS8_9FIRM</name>
<evidence type="ECO:0000256" key="1">
    <source>
        <dbReference type="ARBA" id="ARBA00022839"/>
    </source>
</evidence>
<protein>
    <submittedName>
        <fullName evidence="3">Exonuclease, DNA polymerase III, epsilon subunit</fullName>
    </submittedName>
</protein>
<evidence type="ECO:0000313" key="3">
    <source>
        <dbReference type="EMBL" id="EHL18518.1"/>
    </source>
</evidence>
<dbReference type="RefSeq" id="WP_009527729.1">
    <property type="nucleotide sequence ID" value="NZ_JH815225.1"/>
</dbReference>
<evidence type="ECO:0000313" key="4">
    <source>
        <dbReference type="Proteomes" id="UP000017818"/>
    </source>
</evidence>
<evidence type="ECO:0000259" key="2">
    <source>
        <dbReference type="PROSITE" id="PS50172"/>
    </source>
</evidence>
<keyword evidence="1 3" id="KW-0269">Exonuclease</keyword>
<comment type="caution">
    <text evidence="3">The sequence shown here is derived from an EMBL/GenBank/DDBJ whole genome shotgun (WGS) entry which is preliminary data.</text>
</comment>
<keyword evidence="1 3" id="KW-0378">Hydrolase</keyword>
<organism evidence="3 4">
    <name type="scientific">Peptoanaerobacter stomatis</name>
    <dbReference type="NCBI Taxonomy" id="796937"/>
    <lineage>
        <taxon>Bacteria</taxon>
        <taxon>Bacillati</taxon>
        <taxon>Bacillota</taxon>
        <taxon>Clostridia</taxon>
        <taxon>Peptostreptococcales</taxon>
        <taxon>Filifactoraceae</taxon>
        <taxon>Peptoanaerobacter</taxon>
    </lineage>
</organism>
<dbReference type="PROSITE" id="PS50172">
    <property type="entry name" value="BRCT"/>
    <property type="match status" value="1"/>
</dbReference>
<dbReference type="InterPro" id="IPR036397">
    <property type="entry name" value="RNaseH_sf"/>
</dbReference>
<dbReference type="GO" id="GO:0003887">
    <property type="term" value="F:DNA-directed DNA polymerase activity"/>
    <property type="evidence" value="ECO:0007669"/>
    <property type="project" value="InterPro"/>
</dbReference>
<gene>
    <name evidence="3" type="ORF">HMPREF9630_00243</name>
</gene>
<dbReference type="Gene3D" id="3.30.420.10">
    <property type="entry name" value="Ribonuclease H-like superfamily/Ribonuclease H"/>
    <property type="match status" value="1"/>
</dbReference>
<feature type="domain" description="BRCT" evidence="2">
    <location>
        <begin position="231"/>
        <end position="324"/>
    </location>
</feature>
<dbReference type="SUPFAM" id="SSF53098">
    <property type="entry name" value="Ribonuclease H-like"/>
    <property type="match status" value="1"/>
</dbReference>
<dbReference type="PANTHER" id="PTHR30231:SF41">
    <property type="entry name" value="DNA POLYMERASE III SUBUNIT EPSILON"/>
    <property type="match status" value="1"/>
</dbReference>
<dbReference type="InterPro" id="IPR001357">
    <property type="entry name" value="BRCT_dom"/>
</dbReference>
<dbReference type="Gene3D" id="3.40.50.10190">
    <property type="entry name" value="BRCT domain"/>
    <property type="match status" value="1"/>
</dbReference>
<dbReference type="PATRIC" id="fig|796939.3.peg.246"/>
<dbReference type="SMART" id="SM00479">
    <property type="entry name" value="EXOIII"/>
    <property type="match status" value="1"/>
</dbReference>
<keyword evidence="1 3" id="KW-0540">Nuclease</keyword>
<dbReference type="Proteomes" id="UP000017818">
    <property type="component" value="Unassembled WGS sequence"/>
</dbReference>
<dbReference type="GO" id="GO:0045004">
    <property type="term" value="P:DNA replication proofreading"/>
    <property type="evidence" value="ECO:0007669"/>
    <property type="project" value="TreeGrafter"/>
</dbReference>
<dbReference type="InterPro" id="IPR013520">
    <property type="entry name" value="Ribonucl_H"/>
</dbReference>
<dbReference type="HOGENOM" id="CLU_047806_0_2_9"/>
<dbReference type="Pfam" id="PF00533">
    <property type="entry name" value="BRCT"/>
    <property type="match status" value="1"/>
</dbReference>
<dbReference type="OrthoDB" id="9813328at2"/>
<dbReference type="EMBL" id="AFZF02000009">
    <property type="protein sequence ID" value="EHL18518.1"/>
    <property type="molecule type" value="Genomic_DNA"/>
</dbReference>
<dbReference type="SUPFAM" id="SSF52113">
    <property type="entry name" value="BRCT domain"/>
    <property type="match status" value="1"/>
</dbReference>
<dbReference type="InterPro" id="IPR012337">
    <property type="entry name" value="RNaseH-like_sf"/>
</dbReference>